<dbReference type="PROSITE" id="PS51873">
    <property type="entry name" value="TRIAD"/>
    <property type="match status" value="1"/>
</dbReference>
<dbReference type="AlphaFoldDB" id="A0A6A6WLF6"/>
<dbReference type="InterPro" id="IPR047546">
    <property type="entry name" value="Rcat_RBR_RNF216"/>
</dbReference>
<feature type="region of interest" description="Disordered" evidence="8">
    <location>
        <begin position="1"/>
        <end position="32"/>
    </location>
</feature>
<organism evidence="11 12">
    <name type="scientific">Pseudovirgaria hyperparasitica</name>
    <dbReference type="NCBI Taxonomy" id="470096"/>
    <lineage>
        <taxon>Eukaryota</taxon>
        <taxon>Fungi</taxon>
        <taxon>Dikarya</taxon>
        <taxon>Ascomycota</taxon>
        <taxon>Pezizomycotina</taxon>
        <taxon>Dothideomycetes</taxon>
        <taxon>Dothideomycetes incertae sedis</taxon>
        <taxon>Acrospermales</taxon>
        <taxon>Acrospermaceae</taxon>
        <taxon>Pseudovirgaria</taxon>
    </lineage>
</organism>
<dbReference type="GO" id="GO:0008270">
    <property type="term" value="F:zinc ion binding"/>
    <property type="evidence" value="ECO:0007669"/>
    <property type="project" value="UniProtKB-KW"/>
</dbReference>
<accession>A0A6A6WLF6</accession>
<evidence type="ECO:0000256" key="1">
    <source>
        <dbReference type="ARBA" id="ARBA00004906"/>
    </source>
</evidence>
<dbReference type="OrthoDB" id="10009520at2759"/>
<dbReference type="Pfam" id="PF26112">
    <property type="entry name" value="UBA_RNF216"/>
    <property type="match status" value="1"/>
</dbReference>
<dbReference type="Proteomes" id="UP000799437">
    <property type="component" value="Unassembled WGS sequence"/>
</dbReference>
<keyword evidence="3" id="KW-0479">Metal-binding</keyword>
<keyword evidence="7" id="KW-0862">Zinc</keyword>
<feature type="transmembrane region" description="Helical" evidence="9">
    <location>
        <begin position="443"/>
        <end position="461"/>
    </location>
</feature>
<dbReference type="InterPro" id="IPR047544">
    <property type="entry name" value="RING-HC_RBR_RNF216"/>
</dbReference>
<feature type="region of interest" description="Disordered" evidence="8">
    <location>
        <begin position="100"/>
        <end position="120"/>
    </location>
</feature>
<gene>
    <name evidence="11" type="ORF">EJ05DRAFT_24020</name>
</gene>
<keyword evidence="4" id="KW-0677">Repeat</keyword>
<dbReference type="GO" id="GO:0016740">
    <property type="term" value="F:transferase activity"/>
    <property type="evidence" value="ECO:0007669"/>
    <property type="project" value="UniProtKB-KW"/>
</dbReference>
<dbReference type="InterPro" id="IPR051628">
    <property type="entry name" value="LUBAC_E3_Ligases"/>
</dbReference>
<evidence type="ECO:0000256" key="3">
    <source>
        <dbReference type="ARBA" id="ARBA00022723"/>
    </source>
</evidence>
<keyword evidence="2" id="KW-0808">Transferase</keyword>
<dbReference type="RefSeq" id="XP_033605495.1">
    <property type="nucleotide sequence ID" value="XM_033740045.1"/>
</dbReference>
<feature type="transmembrane region" description="Helical" evidence="9">
    <location>
        <begin position="411"/>
        <end position="437"/>
    </location>
</feature>
<reference evidence="11" key="1">
    <citation type="journal article" date="2020" name="Stud. Mycol.">
        <title>101 Dothideomycetes genomes: a test case for predicting lifestyles and emergence of pathogens.</title>
        <authorList>
            <person name="Haridas S."/>
            <person name="Albert R."/>
            <person name="Binder M."/>
            <person name="Bloem J."/>
            <person name="Labutti K."/>
            <person name="Salamov A."/>
            <person name="Andreopoulos B."/>
            <person name="Baker S."/>
            <person name="Barry K."/>
            <person name="Bills G."/>
            <person name="Bluhm B."/>
            <person name="Cannon C."/>
            <person name="Castanera R."/>
            <person name="Culley D."/>
            <person name="Daum C."/>
            <person name="Ezra D."/>
            <person name="Gonzalez J."/>
            <person name="Henrissat B."/>
            <person name="Kuo A."/>
            <person name="Liang C."/>
            <person name="Lipzen A."/>
            <person name="Lutzoni F."/>
            <person name="Magnuson J."/>
            <person name="Mondo S."/>
            <person name="Nolan M."/>
            <person name="Ohm R."/>
            <person name="Pangilinan J."/>
            <person name="Park H.-J."/>
            <person name="Ramirez L."/>
            <person name="Alfaro M."/>
            <person name="Sun H."/>
            <person name="Tritt A."/>
            <person name="Yoshinaga Y."/>
            <person name="Zwiers L.-H."/>
            <person name="Turgeon B."/>
            <person name="Goodwin S."/>
            <person name="Spatafora J."/>
            <person name="Crous P."/>
            <person name="Grigoriev I."/>
        </authorList>
    </citation>
    <scope>NUCLEOTIDE SEQUENCE</scope>
    <source>
        <strain evidence="11">CBS 121739</strain>
    </source>
</reference>
<dbReference type="SUPFAM" id="SSF57850">
    <property type="entry name" value="RING/U-box"/>
    <property type="match status" value="1"/>
</dbReference>
<feature type="domain" description="RING-type" evidence="10">
    <location>
        <begin position="273"/>
        <end position="579"/>
    </location>
</feature>
<keyword evidence="9" id="KW-0472">Membrane</keyword>
<protein>
    <recommendedName>
        <fullName evidence="10">RING-type domain-containing protein</fullName>
    </recommendedName>
</protein>
<dbReference type="Pfam" id="PF26200">
    <property type="entry name" value="Rcat_RNF216"/>
    <property type="match status" value="1"/>
</dbReference>
<name>A0A6A6WLF6_9PEZI</name>
<evidence type="ECO:0000256" key="6">
    <source>
        <dbReference type="ARBA" id="ARBA00022786"/>
    </source>
</evidence>
<dbReference type="EMBL" id="ML996565">
    <property type="protein sequence ID" value="KAF2763044.1"/>
    <property type="molecule type" value="Genomic_DNA"/>
</dbReference>
<evidence type="ECO:0000313" key="12">
    <source>
        <dbReference type="Proteomes" id="UP000799437"/>
    </source>
</evidence>
<keyword evidence="12" id="KW-1185">Reference proteome</keyword>
<dbReference type="InterPro" id="IPR044066">
    <property type="entry name" value="TRIAD_supradom"/>
</dbReference>
<evidence type="ECO:0000256" key="2">
    <source>
        <dbReference type="ARBA" id="ARBA00022679"/>
    </source>
</evidence>
<comment type="pathway">
    <text evidence="1">Protein modification; protein ubiquitination.</text>
</comment>
<dbReference type="PANTHER" id="PTHR22770:SF42">
    <property type="entry name" value="FINGER PROTEIN (ZIN), PUTATIVE (AFU_ORTHOLOGUE AFUA_4G03910)-RELATED"/>
    <property type="match status" value="1"/>
</dbReference>
<dbReference type="CDD" id="cd16630">
    <property type="entry name" value="RING-HC_RBR_RNF216"/>
    <property type="match status" value="1"/>
</dbReference>
<evidence type="ECO:0000256" key="7">
    <source>
        <dbReference type="ARBA" id="ARBA00022833"/>
    </source>
</evidence>
<dbReference type="Gene3D" id="1.20.120.1750">
    <property type="match status" value="1"/>
</dbReference>
<proteinExistence type="predicted"/>
<evidence type="ECO:0000256" key="9">
    <source>
        <dbReference type="SAM" id="Phobius"/>
    </source>
</evidence>
<evidence type="ECO:0000256" key="5">
    <source>
        <dbReference type="ARBA" id="ARBA00022771"/>
    </source>
</evidence>
<dbReference type="GeneID" id="54481099"/>
<evidence type="ECO:0000256" key="8">
    <source>
        <dbReference type="SAM" id="MobiDB-lite"/>
    </source>
</evidence>
<dbReference type="PANTHER" id="PTHR22770">
    <property type="entry name" value="UBIQUITIN CONJUGATING ENZYME 7 INTERACTING PROTEIN-RELATED"/>
    <property type="match status" value="1"/>
</dbReference>
<evidence type="ECO:0000256" key="4">
    <source>
        <dbReference type="ARBA" id="ARBA00022737"/>
    </source>
</evidence>
<keyword evidence="9" id="KW-1133">Transmembrane helix</keyword>
<evidence type="ECO:0000313" key="11">
    <source>
        <dbReference type="EMBL" id="KAF2763044.1"/>
    </source>
</evidence>
<evidence type="ECO:0000259" key="10">
    <source>
        <dbReference type="PROSITE" id="PS51873"/>
    </source>
</evidence>
<dbReference type="InterPro" id="IPR058758">
    <property type="entry name" value="UBA_RNF216"/>
</dbReference>
<dbReference type="Pfam" id="PF26191">
    <property type="entry name" value="RING-HC_RBR_RNF216"/>
    <property type="match status" value="1"/>
</dbReference>
<keyword evidence="6" id="KW-0833">Ubl conjugation pathway</keyword>
<dbReference type="CDD" id="cd20353">
    <property type="entry name" value="Rcat_RBR_RNF216"/>
    <property type="match status" value="1"/>
</dbReference>
<sequence length="649" mass="73368">MTTMFASMPWRSTRERPTSTRLTASPSEAPDKGLHEALDLRDLNNALKALVDIFPDVQPEVFREMLMAFGDESRLQVVTEAMLKNKSKFVAGRWRSSINGEDEQKEEGTPSRKYKYKSTSAKGTREAPLVLEDQFRSKSYRDAVKAQLYQEFKNLSRSTINAVLAEHNYSYTHSRPTLLGLNTQSWRYSLTKLFTRKKSPGVEDHPLLEWHRESRAGGPTTPRLISTNNFELDKELYEQLIEPIIATQMAEQVANDHELAEKLNEEQAEELGEMYDCECCFTSSTIEQLSACNEDGHFICFRCIRHTVDEALYGQGWSRSIDIENSSLRCMAVSNAECRGRLTSQSLEIALRSSGKEGTDSLRKLNERFTTEALIKSQIPLIQCPFCPYAEVDTIALSKPPLALSLRPQPVIVSISLFGLANLLSTILRFVFLFIFFFVNLNYLLLPTPLPLLSPVTASLTRIARRRHGLRFTCGSRACARSSCLSCSAEWPPNTLHTCHSSALTSLRTTVERAMADAVKRTCPQCHTNFVKESGCNKMRCTCGYTMCYVCRDKIGTEGYAHFCQHFRRTPGANCVQCDRCDLYRTEDEEALRKRAGEEAEKNWRENNALVEDDIARQGLAQLRGGGQMVLRRAALESLLDRFLDAVIA</sequence>
<keyword evidence="5" id="KW-0863">Zinc-finger</keyword>
<keyword evidence="9" id="KW-0812">Transmembrane</keyword>